<proteinExistence type="predicted"/>
<feature type="transmembrane region" description="Helical" evidence="1">
    <location>
        <begin position="67"/>
        <end position="85"/>
    </location>
</feature>
<keyword evidence="1" id="KW-0472">Membrane</keyword>
<protein>
    <submittedName>
        <fullName evidence="2">Uncharacterized protein</fullName>
    </submittedName>
</protein>
<dbReference type="Proteomes" id="UP000078200">
    <property type="component" value="Unassembled WGS sequence"/>
</dbReference>
<dbReference type="VEuPathDB" id="VectorBase:GAUT002163"/>
<keyword evidence="3" id="KW-1185">Reference proteome</keyword>
<evidence type="ECO:0000256" key="1">
    <source>
        <dbReference type="SAM" id="Phobius"/>
    </source>
</evidence>
<keyword evidence="1" id="KW-0812">Transmembrane</keyword>
<evidence type="ECO:0000313" key="2">
    <source>
        <dbReference type="EnsemblMetazoa" id="GAUT002163-PA"/>
    </source>
</evidence>
<dbReference type="AlphaFoldDB" id="A0A1A9UEH1"/>
<reference evidence="2" key="1">
    <citation type="submission" date="2020-05" db="UniProtKB">
        <authorList>
            <consortium name="EnsemblMetazoa"/>
        </authorList>
    </citation>
    <scope>IDENTIFICATION</scope>
    <source>
        <strain evidence="2">TTRI</strain>
    </source>
</reference>
<keyword evidence="1" id="KW-1133">Transmembrane helix</keyword>
<feature type="transmembrane region" description="Helical" evidence="1">
    <location>
        <begin position="29"/>
        <end position="55"/>
    </location>
</feature>
<sequence length="108" mass="11886">MLRVFTVGLIYTTASQLEGKALAVAVASLIAVILASSMICFVYAGLFPYCVYVYMFLHSKLGFRKRFILAVAASASASASASAVATRNFDRCCLQLLFYFIIEYNEEI</sequence>
<organism evidence="2 3">
    <name type="scientific">Glossina austeni</name>
    <name type="common">Savannah tsetse fly</name>
    <dbReference type="NCBI Taxonomy" id="7395"/>
    <lineage>
        <taxon>Eukaryota</taxon>
        <taxon>Metazoa</taxon>
        <taxon>Ecdysozoa</taxon>
        <taxon>Arthropoda</taxon>
        <taxon>Hexapoda</taxon>
        <taxon>Insecta</taxon>
        <taxon>Pterygota</taxon>
        <taxon>Neoptera</taxon>
        <taxon>Endopterygota</taxon>
        <taxon>Diptera</taxon>
        <taxon>Brachycera</taxon>
        <taxon>Muscomorpha</taxon>
        <taxon>Hippoboscoidea</taxon>
        <taxon>Glossinidae</taxon>
        <taxon>Glossina</taxon>
    </lineage>
</organism>
<accession>A0A1A9UEH1</accession>
<name>A0A1A9UEH1_GLOAU</name>
<evidence type="ECO:0000313" key="3">
    <source>
        <dbReference type="Proteomes" id="UP000078200"/>
    </source>
</evidence>
<dbReference type="EnsemblMetazoa" id="GAUT002163-RA">
    <property type="protein sequence ID" value="GAUT002163-PA"/>
    <property type="gene ID" value="GAUT002163"/>
</dbReference>